<name>A0A838LCH2_9SPHN</name>
<gene>
    <name evidence="2" type="ORF">HZF05_20910</name>
</gene>
<proteinExistence type="predicted"/>
<reference evidence="2 3" key="1">
    <citation type="submission" date="2020-07" db="EMBL/GenBank/DDBJ databases">
        <authorList>
            <person name="Sun Q."/>
        </authorList>
    </citation>
    <scope>NUCLEOTIDE SEQUENCE [LARGE SCALE GENOMIC DNA]</scope>
    <source>
        <strain evidence="2 3">CGMCC 1.13654</strain>
    </source>
</reference>
<keyword evidence="3" id="KW-1185">Reference proteome</keyword>
<dbReference type="Proteomes" id="UP000570166">
    <property type="component" value="Unassembled WGS sequence"/>
</dbReference>
<organism evidence="2 3">
    <name type="scientific">Sphingomonas chungangi</name>
    <dbReference type="NCBI Taxonomy" id="2683589"/>
    <lineage>
        <taxon>Bacteria</taxon>
        <taxon>Pseudomonadati</taxon>
        <taxon>Pseudomonadota</taxon>
        <taxon>Alphaproteobacteria</taxon>
        <taxon>Sphingomonadales</taxon>
        <taxon>Sphingomonadaceae</taxon>
        <taxon>Sphingomonas</taxon>
    </lineage>
</organism>
<dbReference type="AlphaFoldDB" id="A0A838LCH2"/>
<sequence>MLTTVNYSTPVTVNGFRCKNCSEVDLAARHVDPAHPQSGPYNVNAGEDPTRPLPDREKIEATKQAADATKAQVVGYHGTGLRMAAATTGQLVDIRA</sequence>
<dbReference type="RefSeq" id="WP_160364388.1">
    <property type="nucleotide sequence ID" value="NZ_JACEIB010000027.1"/>
</dbReference>
<evidence type="ECO:0000313" key="2">
    <source>
        <dbReference type="EMBL" id="MBA2936550.1"/>
    </source>
</evidence>
<feature type="region of interest" description="Disordered" evidence="1">
    <location>
        <begin position="32"/>
        <end position="54"/>
    </location>
</feature>
<comment type="caution">
    <text evidence="2">The sequence shown here is derived from an EMBL/GenBank/DDBJ whole genome shotgun (WGS) entry which is preliminary data.</text>
</comment>
<evidence type="ECO:0000256" key="1">
    <source>
        <dbReference type="SAM" id="MobiDB-lite"/>
    </source>
</evidence>
<dbReference type="EMBL" id="JACEIB010000027">
    <property type="protein sequence ID" value="MBA2936550.1"/>
    <property type="molecule type" value="Genomic_DNA"/>
</dbReference>
<evidence type="ECO:0000313" key="3">
    <source>
        <dbReference type="Proteomes" id="UP000570166"/>
    </source>
</evidence>
<protein>
    <submittedName>
        <fullName evidence="2">Uncharacterized protein</fullName>
    </submittedName>
</protein>
<accession>A0A838LCH2</accession>